<dbReference type="Proteomes" id="UP001176960">
    <property type="component" value="Unassembled WGS sequence"/>
</dbReference>
<feature type="chain" id="PRO_5041258690" description="DUF4412 domain-containing protein" evidence="1">
    <location>
        <begin position="25"/>
        <end position="210"/>
    </location>
</feature>
<protein>
    <recommendedName>
        <fullName evidence="4">DUF4412 domain-containing protein</fullName>
    </recommendedName>
</protein>
<dbReference type="EMBL" id="CATKSH010000008">
    <property type="protein sequence ID" value="CAI9120742.1"/>
    <property type="molecule type" value="Genomic_DNA"/>
</dbReference>
<evidence type="ECO:0000313" key="2">
    <source>
        <dbReference type="EMBL" id="CAI9120742.1"/>
    </source>
</evidence>
<organism evidence="2 3">
    <name type="scientific">Brytella acorum</name>
    <dbReference type="NCBI Taxonomy" id="2959299"/>
    <lineage>
        <taxon>Bacteria</taxon>
        <taxon>Pseudomonadati</taxon>
        <taxon>Pseudomonadota</taxon>
        <taxon>Alphaproteobacteria</taxon>
        <taxon>Acetobacterales</taxon>
        <taxon>Acetobacteraceae</taxon>
        <taxon>Brytella</taxon>
    </lineage>
</organism>
<dbReference type="RefSeq" id="WP_289840997.1">
    <property type="nucleotide sequence ID" value="NZ_CATKSH010000008.1"/>
</dbReference>
<sequence>MSRSSARPLAKLAITVLVMTTAMIAGHPDRAHAEASAPFVTPAQDTDIRYEVTNPAGAAMHQRMRWQVANLRQRLEPGDGEGADQTPTAYVVTNYKTGQAAMVDPAHHMVLDGAVPLEDFAPPGTPAKGNWKKGGPEVIAGLACTDWSGRDLNGQETAFCYTPDGVLLGSSRDGKPLVRALSVRHEAVPDAVFIIPAGFRHVSQPRGAAP</sequence>
<comment type="caution">
    <text evidence="2">The sequence shown here is derived from an EMBL/GenBank/DDBJ whole genome shotgun (WGS) entry which is preliminary data.</text>
</comment>
<gene>
    <name evidence="2" type="ORF">LMG32879_001580</name>
</gene>
<evidence type="ECO:0000256" key="1">
    <source>
        <dbReference type="SAM" id="SignalP"/>
    </source>
</evidence>
<keyword evidence="3" id="KW-1185">Reference proteome</keyword>
<proteinExistence type="predicted"/>
<dbReference type="AlphaFoldDB" id="A0AA35V6Q7"/>
<keyword evidence="1" id="KW-0732">Signal</keyword>
<feature type="signal peptide" evidence="1">
    <location>
        <begin position="1"/>
        <end position="24"/>
    </location>
</feature>
<name>A0AA35V6Q7_9PROT</name>
<accession>A0AA35V6Q7</accession>
<evidence type="ECO:0000313" key="3">
    <source>
        <dbReference type="Proteomes" id="UP001176960"/>
    </source>
</evidence>
<evidence type="ECO:0008006" key="4">
    <source>
        <dbReference type="Google" id="ProtNLM"/>
    </source>
</evidence>
<reference evidence="2" key="1">
    <citation type="submission" date="2023-03" db="EMBL/GenBank/DDBJ databases">
        <authorList>
            <person name="Cleenwerck I."/>
        </authorList>
    </citation>
    <scope>NUCLEOTIDE SEQUENCE</scope>
    <source>
        <strain evidence="2">LMG 32879</strain>
    </source>
</reference>